<dbReference type="PANTHER" id="PTHR30441:SF8">
    <property type="entry name" value="DUF748 DOMAIN-CONTAINING PROTEIN"/>
    <property type="match status" value="1"/>
</dbReference>
<sequence>MKSKTPDKNKYQKWLKKAGIILAVLLLVPSFLFTVGWFNRGFLIEELQQWYSNNSNGSLEIGDVDATFLEGFPNVGFTIRDIYQTSFDTILDKKSSLSIKEARVSIGARDLLIGEIQFKNIEIDKAEIYSEVVSDKSLEEYIRQKIQKQDDPSSGLYFPRWLDTKRTNFSIQEITFVSKDSMLNKFFDLEVLEAKGKIREDGESISGNLEFKVMVNDLGFNTKKGSYINGEAITGNPEFTLNEDRDLLKIPEFLLQIGEQSFKTRASFDFDGVNSYDFSFENTETNFQHTRDLLPDSLAAKLSAYEFSKPLRTRLNLKGEFQYGDVPLIDAEFSTSENQIFLAENNTLGNVNLSGYLTNNWDKSDSPVPGKKDIRIFFEQFAANLDDIKIEVKDSYFQSSDEAMNFVNAQLKMSGSNETLAKALRTDNFNFIGGNFNLETQINGDIPTPFEILDNSEGHFSLYNTQVVLRKNNLQLPVEVLQVSLGDKTSVLEKLKINLPNGEHLLFQGTVQNFSSILVSNPEMPASTDVTLDSDELNINDLLTTAMELIPASEKKTNKYNTLHEAFEAIYWKFQPRFRLDLNTVVYNGNRFQDLEADLRFLNPETIELKKLEFNYKNAATSLKGTLRIPDPGKAKLEPVFINVAANSSGPISVFQELFKIRLLDINAGEYEFTGKVTGNIKKFDELLSNADGDLQLRNTRFYYPKAAIDLELDSLQIGVHNSNIEVKPFTVEVEDHHPFSMQARVEQFPGFLVDSLESKGRILMQLKAPYVDIDKWMETISSMEPDTTRIPKEKPDLHAVFSDIYKFDPEFDLIVDSLKYADLVSYDLATRVYFENDSILKLDNLRINYEDSEALINGQLQARNIQDSTLDQNPFNFDFSIAAQGKSKDLNELLQTVNFVLRSGDFKFNMSYTGQARDLKILNTNAKGELKLVHTSVDIEGTEIQFPVDSLHLIIENDLAYLENLDIDLPGKSSLGITGKIDNFSSFINTEMSDNTHTSSFKIQSPYLSSHDLRELIGTTRKKKDTSKQQEFQIKNLKQILSNINQSYRPSAEIHIDSLIYNNIEVSDFESQIDFNTLGAIRIEETNLKYIQGKIDLMLEGGVENPEGLPVKISMNIADIELEKLVEDLEYLNNEDLRNTKRIDGDLDLEIDLTGIMNDDGSVDINSLNGFIKMDLRNLAIYEFDPITESVVLLKEERFEKLQFRPIRQTIEVTNGMIKIPRTEIQSTALHLFVEGESKIGEYHNLWISLPWNNILKKRDGTQLPEKLSFDESGAKFYIQIVQDKESEKEKNRKLRTKFRLGNKKLRKSNEN</sequence>
<evidence type="ECO:0000256" key="2">
    <source>
        <dbReference type="SAM" id="Phobius"/>
    </source>
</evidence>
<keyword evidence="2" id="KW-1133">Transmembrane helix</keyword>
<reference evidence="3" key="1">
    <citation type="submission" date="2022-03" db="EMBL/GenBank/DDBJ databases">
        <title>Gramella crocea sp. nov., isolated from activated sludge of a seafood processing plant.</title>
        <authorList>
            <person name="Zhang X."/>
        </authorList>
    </citation>
    <scope>NUCLEOTIDE SEQUENCE</scope>
    <source>
        <strain evidence="3">YJ019</strain>
    </source>
</reference>
<dbReference type="EMBL" id="JAKVTV010000005">
    <property type="protein sequence ID" value="MCH4824224.1"/>
    <property type="molecule type" value="Genomic_DNA"/>
</dbReference>
<evidence type="ECO:0000256" key="1">
    <source>
        <dbReference type="SAM" id="MobiDB-lite"/>
    </source>
</evidence>
<dbReference type="RefSeq" id="WP_240714392.1">
    <property type="nucleotide sequence ID" value="NZ_JAKVTV010000005.1"/>
</dbReference>
<evidence type="ECO:0008006" key="5">
    <source>
        <dbReference type="Google" id="ProtNLM"/>
    </source>
</evidence>
<dbReference type="PANTHER" id="PTHR30441">
    <property type="entry name" value="DUF748 DOMAIN-CONTAINING PROTEIN"/>
    <property type="match status" value="1"/>
</dbReference>
<gene>
    <name evidence="3" type="ORF">ML462_13685</name>
</gene>
<feature type="compositionally biased region" description="Basic residues" evidence="1">
    <location>
        <begin position="1293"/>
        <end position="1313"/>
    </location>
</feature>
<proteinExistence type="predicted"/>
<dbReference type="InterPro" id="IPR052894">
    <property type="entry name" value="AsmA-related"/>
</dbReference>
<name>A0A9X1V4W5_9FLAO</name>
<organism evidence="3 4">
    <name type="scientific">Christiangramia lutea</name>
    <dbReference type="NCBI Taxonomy" id="1607951"/>
    <lineage>
        <taxon>Bacteria</taxon>
        <taxon>Pseudomonadati</taxon>
        <taxon>Bacteroidota</taxon>
        <taxon>Flavobacteriia</taxon>
        <taxon>Flavobacteriales</taxon>
        <taxon>Flavobacteriaceae</taxon>
        <taxon>Christiangramia</taxon>
    </lineage>
</organism>
<keyword evidence="2" id="KW-0812">Transmembrane</keyword>
<comment type="caution">
    <text evidence="3">The sequence shown here is derived from an EMBL/GenBank/DDBJ whole genome shotgun (WGS) entry which is preliminary data.</text>
</comment>
<keyword evidence="2" id="KW-0472">Membrane</keyword>
<evidence type="ECO:0000313" key="4">
    <source>
        <dbReference type="Proteomes" id="UP001139226"/>
    </source>
</evidence>
<keyword evidence="4" id="KW-1185">Reference proteome</keyword>
<evidence type="ECO:0000313" key="3">
    <source>
        <dbReference type="EMBL" id="MCH4824224.1"/>
    </source>
</evidence>
<protein>
    <recommendedName>
        <fullName evidence="5">AsmA-like C-terminal domain-containing protein</fullName>
    </recommendedName>
</protein>
<dbReference type="GO" id="GO:0005886">
    <property type="term" value="C:plasma membrane"/>
    <property type="evidence" value="ECO:0007669"/>
    <property type="project" value="TreeGrafter"/>
</dbReference>
<dbReference type="Proteomes" id="UP001139226">
    <property type="component" value="Unassembled WGS sequence"/>
</dbReference>
<feature type="transmembrane region" description="Helical" evidence="2">
    <location>
        <begin position="20"/>
        <end position="38"/>
    </location>
</feature>
<dbReference type="GO" id="GO:0090313">
    <property type="term" value="P:regulation of protein targeting to membrane"/>
    <property type="evidence" value="ECO:0007669"/>
    <property type="project" value="TreeGrafter"/>
</dbReference>
<feature type="region of interest" description="Disordered" evidence="1">
    <location>
        <begin position="1290"/>
        <end position="1313"/>
    </location>
</feature>
<accession>A0A9X1V4W5</accession>